<comment type="caution">
    <text evidence="7">The sequence shown here is derived from an EMBL/GenBank/DDBJ whole genome shotgun (WGS) entry which is preliminary data.</text>
</comment>
<keyword evidence="3" id="KW-1003">Cell membrane</keyword>
<keyword evidence="6" id="KW-0472">Membrane</keyword>
<dbReference type="InterPro" id="IPR002758">
    <property type="entry name" value="Cation_antiport_E"/>
</dbReference>
<gene>
    <name evidence="7" type="ORF">IPH26_13835</name>
</gene>
<evidence type="ECO:0000256" key="2">
    <source>
        <dbReference type="ARBA" id="ARBA00006228"/>
    </source>
</evidence>
<dbReference type="Proteomes" id="UP000807785">
    <property type="component" value="Unassembled WGS sequence"/>
</dbReference>
<dbReference type="GO" id="GO:0008324">
    <property type="term" value="F:monoatomic cation transmembrane transporter activity"/>
    <property type="evidence" value="ECO:0007669"/>
    <property type="project" value="InterPro"/>
</dbReference>
<accession>A0A9D7E538</accession>
<evidence type="ECO:0000313" key="7">
    <source>
        <dbReference type="EMBL" id="MBK6973956.1"/>
    </source>
</evidence>
<dbReference type="AlphaFoldDB" id="A0A9D7E538"/>
<proteinExistence type="inferred from homology"/>
<evidence type="ECO:0000256" key="3">
    <source>
        <dbReference type="ARBA" id="ARBA00022475"/>
    </source>
</evidence>
<evidence type="ECO:0000256" key="5">
    <source>
        <dbReference type="ARBA" id="ARBA00022989"/>
    </source>
</evidence>
<comment type="similarity">
    <text evidence="2">Belongs to the CPA3 antiporters (TC 2.A.63) subunit E family.</text>
</comment>
<evidence type="ECO:0000256" key="4">
    <source>
        <dbReference type="ARBA" id="ARBA00022692"/>
    </source>
</evidence>
<evidence type="ECO:0000256" key="1">
    <source>
        <dbReference type="ARBA" id="ARBA00004651"/>
    </source>
</evidence>
<dbReference type="Pfam" id="PF01899">
    <property type="entry name" value="MNHE"/>
    <property type="match status" value="1"/>
</dbReference>
<keyword evidence="5" id="KW-1133">Transmembrane helix</keyword>
<protein>
    <submittedName>
        <fullName evidence="7">Na+/H+ antiporter subunit E</fullName>
    </submittedName>
</protein>
<dbReference type="GO" id="GO:0005886">
    <property type="term" value="C:plasma membrane"/>
    <property type="evidence" value="ECO:0007669"/>
    <property type="project" value="UniProtKB-SubCell"/>
</dbReference>
<comment type="subcellular location">
    <subcellularLocation>
        <location evidence="1">Cell membrane</location>
        <topology evidence="1">Multi-pass membrane protein</topology>
    </subcellularLocation>
</comment>
<keyword evidence="4" id="KW-0812">Transmembrane</keyword>
<dbReference type="PANTHER" id="PTHR34584">
    <property type="entry name" value="NA(+)/H(+) ANTIPORTER SUBUNIT E1"/>
    <property type="match status" value="1"/>
</dbReference>
<sequence>MSRPAAALVLMLRFLWQVLVSGMTTARIVLRSGPRPQAGLIRVGFAPMSEGGAALLGCLVTLTPGTTVIDIDMARREMLLHVLDLSASTAAVVSIREDFERHVLRLFGFPRRQT</sequence>
<evidence type="ECO:0000313" key="8">
    <source>
        <dbReference type="Proteomes" id="UP000807785"/>
    </source>
</evidence>
<organism evidence="7 8">
    <name type="scientific">Candidatus Methylophosphatis roskildensis</name>
    <dbReference type="NCBI Taxonomy" id="2899263"/>
    <lineage>
        <taxon>Bacteria</taxon>
        <taxon>Pseudomonadati</taxon>
        <taxon>Pseudomonadota</taxon>
        <taxon>Betaproteobacteria</taxon>
        <taxon>Nitrosomonadales</taxon>
        <taxon>Sterolibacteriaceae</taxon>
        <taxon>Candidatus Methylophosphatis</taxon>
    </lineage>
</organism>
<name>A0A9D7E538_9PROT</name>
<dbReference type="PANTHER" id="PTHR34584:SF1">
    <property type="entry name" value="NA(+)_H(+) ANTIPORTER SUBUNIT E1"/>
    <property type="match status" value="1"/>
</dbReference>
<reference evidence="7" key="1">
    <citation type="submission" date="2020-10" db="EMBL/GenBank/DDBJ databases">
        <title>Connecting structure to function with the recovery of over 1000 high-quality activated sludge metagenome-assembled genomes encoding full-length rRNA genes using long-read sequencing.</title>
        <authorList>
            <person name="Singleton C.M."/>
            <person name="Petriglieri F."/>
            <person name="Kristensen J.M."/>
            <person name="Kirkegaard R.H."/>
            <person name="Michaelsen T.Y."/>
            <person name="Andersen M.H."/>
            <person name="Karst S.M."/>
            <person name="Dueholm M.S."/>
            <person name="Nielsen P.H."/>
            <person name="Albertsen M."/>
        </authorList>
    </citation>
    <scope>NUCLEOTIDE SEQUENCE</scope>
    <source>
        <strain evidence="7">Bjer_18-Q3-R1-45_BAT3C.347</strain>
    </source>
</reference>
<evidence type="ECO:0000256" key="6">
    <source>
        <dbReference type="ARBA" id="ARBA00023136"/>
    </source>
</evidence>
<dbReference type="EMBL" id="JADJEV010000004">
    <property type="protein sequence ID" value="MBK6973956.1"/>
    <property type="molecule type" value="Genomic_DNA"/>
</dbReference>